<comment type="caution">
    <text evidence="2">The sequence shown here is derived from an EMBL/GenBank/DDBJ whole genome shotgun (WGS) entry which is preliminary data.</text>
</comment>
<dbReference type="Proteomes" id="UP000822688">
    <property type="component" value="Chromosome 10"/>
</dbReference>
<protein>
    <submittedName>
        <fullName evidence="2">Uncharacterized protein</fullName>
    </submittedName>
</protein>
<organism evidence="2 3">
    <name type="scientific">Ceratodon purpureus</name>
    <name type="common">Fire moss</name>
    <name type="synonym">Dicranum purpureum</name>
    <dbReference type="NCBI Taxonomy" id="3225"/>
    <lineage>
        <taxon>Eukaryota</taxon>
        <taxon>Viridiplantae</taxon>
        <taxon>Streptophyta</taxon>
        <taxon>Embryophyta</taxon>
        <taxon>Bryophyta</taxon>
        <taxon>Bryophytina</taxon>
        <taxon>Bryopsida</taxon>
        <taxon>Dicranidae</taxon>
        <taxon>Pseudoditrichales</taxon>
        <taxon>Ditrichaceae</taxon>
        <taxon>Ceratodon</taxon>
    </lineage>
</organism>
<dbReference type="AlphaFoldDB" id="A0A8T0GLA5"/>
<reference evidence="2" key="1">
    <citation type="submission" date="2020-06" db="EMBL/GenBank/DDBJ databases">
        <title>WGS assembly of Ceratodon purpureus strain R40.</title>
        <authorList>
            <person name="Carey S.B."/>
            <person name="Jenkins J."/>
            <person name="Shu S."/>
            <person name="Lovell J.T."/>
            <person name="Sreedasyam A."/>
            <person name="Maumus F."/>
            <person name="Tiley G.P."/>
            <person name="Fernandez-Pozo N."/>
            <person name="Barry K."/>
            <person name="Chen C."/>
            <person name="Wang M."/>
            <person name="Lipzen A."/>
            <person name="Daum C."/>
            <person name="Saski C.A."/>
            <person name="Payton A.C."/>
            <person name="Mcbreen J.C."/>
            <person name="Conrad R.E."/>
            <person name="Kollar L.M."/>
            <person name="Olsson S."/>
            <person name="Huttunen S."/>
            <person name="Landis J.B."/>
            <person name="Wickett N.J."/>
            <person name="Johnson M.G."/>
            <person name="Rensing S.A."/>
            <person name="Grimwood J."/>
            <person name="Schmutz J."/>
            <person name="Mcdaniel S.F."/>
        </authorList>
    </citation>
    <scope>NUCLEOTIDE SEQUENCE</scope>
    <source>
        <strain evidence="2">R40</strain>
    </source>
</reference>
<keyword evidence="1" id="KW-1133">Transmembrane helix</keyword>
<keyword evidence="1" id="KW-0812">Transmembrane</keyword>
<evidence type="ECO:0000313" key="3">
    <source>
        <dbReference type="Proteomes" id="UP000822688"/>
    </source>
</evidence>
<feature type="transmembrane region" description="Helical" evidence="1">
    <location>
        <begin position="63"/>
        <end position="81"/>
    </location>
</feature>
<accession>A0A8T0GLA5</accession>
<name>A0A8T0GLA5_CERPU</name>
<keyword evidence="1" id="KW-0472">Membrane</keyword>
<gene>
    <name evidence="2" type="ORF">KC19_10G127300</name>
</gene>
<evidence type="ECO:0000313" key="2">
    <source>
        <dbReference type="EMBL" id="KAG0559760.1"/>
    </source>
</evidence>
<sequence>MRKMETNLPLAQLQWMFNLLFFPTIHDRGAANYDISKVGAPQLGIAQVNVARTNMTPPSFLDHLYIVFGNLLVLLISTNLYKVHIKLNKNGKNVHFPLDILLYVCQIFEYFLQDILPKSQAKESGMRQNDLLLT</sequence>
<proteinExistence type="predicted"/>
<evidence type="ECO:0000256" key="1">
    <source>
        <dbReference type="SAM" id="Phobius"/>
    </source>
</evidence>
<keyword evidence="3" id="KW-1185">Reference proteome</keyword>
<dbReference type="EMBL" id="CM026431">
    <property type="protein sequence ID" value="KAG0559760.1"/>
    <property type="molecule type" value="Genomic_DNA"/>
</dbReference>